<evidence type="ECO:0000256" key="8">
    <source>
        <dbReference type="SAM" id="MobiDB-lite"/>
    </source>
</evidence>
<dbReference type="InterPro" id="IPR016024">
    <property type="entry name" value="ARM-type_fold"/>
</dbReference>
<dbReference type="InterPro" id="IPR036211">
    <property type="entry name" value="eIF4G_eIF4E-bd_sf"/>
</dbReference>
<dbReference type="HOGENOM" id="CLU_003998_0_0_1"/>
<feature type="compositionally biased region" description="Low complexity" evidence="8">
    <location>
        <begin position="502"/>
        <end position="513"/>
    </location>
</feature>
<dbReference type="SMART" id="SM00543">
    <property type="entry name" value="MIF4G"/>
    <property type="match status" value="1"/>
</dbReference>
<feature type="compositionally biased region" description="Basic and acidic residues" evidence="8">
    <location>
        <begin position="768"/>
        <end position="799"/>
    </location>
</feature>
<feature type="region of interest" description="Disordered" evidence="8">
    <location>
        <begin position="977"/>
        <end position="1015"/>
    </location>
</feature>
<dbReference type="Gene3D" id="1.20.970.30">
    <property type="entry name" value="eIF4G, eIF4E-binding domain"/>
    <property type="match status" value="1"/>
</dbReference>
<evidence type="ECO:0000256" key="6">
    <source>
        <dbReference type="ARBA" id="ARBA00022884"/>
    </source>
</evidence>
<accession>W9YVM0</accession>
<dbReference type="STRING" id="1182541.W9YVM0"/>
<dbReference type="InterPro" id="IPR022745">
    <property type="entry name" value="eIF4G1_eIF4E-bd"/>
</dbReference>
<feature type="compositionally biased region" description="Polar residues" evidence="8">
    <location>
        <begin position="30"/>
        <end position="63"/>
    </location>
</feature>
<evidence type="ECO:0000313" key="10">
    <source>
        <dbReference type="EMBL" id="EXJ93735.1"/>
    </source>
</evidence>
<keyword evidence="6" id="KW-0694">RNA-binding</keyword>
<evidence type="ECO:0000259" key="9">
    <source>
        <dbReference type="SMART" id="SM00543"/>
    </source>
</evidence>
<sequence>MTSTSQQTSANRSNPASASAAGAQPPNSATGSNLAAQGRTSFPSAGKPPSSSTPNASEPNNMSAAVGGAPPTHGHSESVNGRNPTIPAIPSVNGSVSLPDHTRKPSMTVTPAGATGFTTRSGSQNKPGIQFGSLDGPNPSASPAMGTPPSLAHENTSSLSVNQPNPRATSPSSSPSPIPQPVSASGGRPPSSFQGQGNGLSFGQLDPNDPSGLARPMSQMQFGPQQEHMRRGSSQSIHSDVGGPGLPTGPGRGGYQAGRGRGYHSSFQQSVNPSFRPPTNGRAMQGGYQNRGQPMPYQGSPAMGTRSPALVNATPGTPNMAPMHVVPGMQGQPNGYYMGPQHVKHHHPQVFSSRDSARDRGKPTRGRSRGNRQAARGRGPGRGGHEEGPFYSRDPASDHYRPDLANPRVVSSAPKNFPCPDLSPESGNFEHFLTARAQAFGIATQADPSIQMLYNQQYYGQPGLQGQYPPQYMPPQSPRPPFQQHAFAPSMQHGYSNQGAIPPSMSRQSSQMSAPDRPASSVGQQPQTPVPSGASHNSARTPTTSAQKSSYTIPPKKSAAIIIKNSAGEVVSFNKPPASPASATPATAPAPPPVSTPTPPSRTASAADTAHGRTDSVNTKSAEEAKKSMQEAIAKKIAEDEAKQKLEKELAEKEQMDQESAQATEREAAEAKARAEALEKEAKEAEAKKATEDAKEVEAKKAAEDAKEVEAKKAAEDAKEVEAKKAAEEAKEAEATKKAEEDKANETPAAPAKPEEEEIDFDAIEAEMAAREAEEAKREEEYNKKKAAELEAKRKKEQEEAAAYEANMKELERKAEEAELAREKEKAEKGTEDDASKKLFAELKANSFGTPASVESPAAQTPAESGTATPVSDVSMPPPAKAPAKRGKAAELTLDTKKPVEPPEPSATLKALQSAKKLDDLSKITYPSEIASPNPALNASAPADRKFKYNKEFLLQFQSVFKEKPTLDWDARIRDALGDGDSSARPSASARTPSGMGGRSTSSRGPAAMNQFGPMGSFGGARAAAALPPGTTSEQRFAASNAAMRSGAVATNPFAQFGRPGQVAPAMGRTPSNNPLGPIPGSPRVGGTSRGGSRAESKRGKQGGMHHGGDNKSMPLTAGMNIGSLETSSTGWKPRSVGQNMATGPALGGEGLMEPDVVQRKVKAALNKMTPEKFTKISDQILEIAAQSKHESDGRTLRQVIQLTFEKATDEAHWAPMYAAFCRRMLESMSPDIRDEGIKDKNGNVVTGGNLFRKYLLNRCQEEFERGWKVNLPPQPEGQTEEAVMLSDEYYIAAAAKRRGLGLVRFIGELFKLSMLTERIMHECVKKLVDYDGTPEEAEVESLTSLLRTVGKQLDNPESKAQGRMDVYFDRINAMIALPDLPSRLRFMLMDIVDLRAKGWVSKESDKGPKTIQEIREEAERQAREDELRRLATQGNRGGGGRMPMGRGDARSFSGYGQVPPPDNSNRVGTDDLRRLGNRNTRNPSHTGTGSLGPPSMLGARTNSGRRGLGPGGLLSRGDDSNASSRTGTPPAQKEKEKKDESSTNAFSALAALENDAPGSPPSNPASPPTQKSQPNIERERSRSPAKAAE</sequence>
<dbReference type="FunFam" id="1.25.40.180:FF:000020">
    <property type="entry name" value="Eukaryotic translation initiation factor subunit"/>
    <property type="match status" value="1"/>
</dbReference>
<evidence type="ECO:0000256" key="2">
    <source>
        <dbReference type="ARBA" id="ARBA00005775"/>
    </source>
</evidence>
<dbReference type="GeneID" id="19157028"/>
<dbReference type="PANTHER" id="PTHR23253:SF9">
    <property type="entry name" value="EUKARYOTIC TRANSLATION INITIATION FACTOR 4 GAMMA 2"/>
    <property type="match status" value="1"/>
</dbReference>
<evidence type="ECO:0000313" key="11">
    <source>
        <dbReference type="Proteomes" id="UP000019484"/>
    </source>
</evidence>
<feature type="compositionally biased region" description="Basic and acidic residues" evidence="8">
    <location>
        <begin position="807"/>
        <end position="841"/>
    </location>
</feature>
<dbReference type="Proteomes" id="UP000019484">
    <property type="component" value="Unassembled WGS sequence"/>
</dbReference>
<keyword evidence="7" id="KW-0648">Protein biosynthesis</keyword>
<dbReference type="Pfam" id="PF12152">
    <property type="entry name" value="eIF_4G1"/>
    <property type="match status" value="1"/>
</dbReference>
<dbReference type="Pfam" id="PF02854">
    <property type="entry name" value="MIF4G"/>
    <property type="match status" value="1"/>
</dbReference>
<organism evidence="10 11">
    <name type="scientific">Capronia coronata CBS 617.96</name>
    <dbReference type="NCBI Taxonomy" id="1182541"/>
    <lineage>
        <taxon>Eukaryota</taxon>
        <taxon>Fungi</taxon>
        <taxon>Dikarya</taxon>
        <taxon>Ascomycota</taxon>
        <taxon>Pezizomycotina</taxon>
        <taxon>Eurotiomycetes</taxon>
        <taxon>Chaetothyriomycetidae</taxon>
        <taxon>Chaetothyriales</taxon>
        <taxon>Herpotrichiellaceae</taxon>
        <taxon>Capronia</taxon>
    </lineage>
</organism>
<feature type="region of interest" description="Disordered" evidence="8">
    <location>
        <begin position="492"/>
        <end position="554"/>
    </location>
</feature>
<dbReference type="Gene3D" id="1.25.40.180">
    <property type="match status" value="1"/>
</dbReference>
<keyword evidence="4 10" id="KW-0396">Initiation factor</keyword>
<feature type="compositionally biased region" description="Pro residues" evidence="8">
    <location>
        <begin position="588"/>
        <end position="600"/>
    </location>
</feature>
<dbReference type="InterPro" id="IPR003890">
    <property type="entry name" value="MIF4G-like_typ-3"/>
</dbReference>
<comment type="subcellular location">
    <subcellularLocation>
        <location evidence="1">Cytoplasm</location>
    </subcellularLocation>
</comment>
<dbReference type="GO" id="GO:0003729">
    <property type="term" value="F:mRNA binding"/>
    <property type="evidence" value="ECO:0007669"/>
    <property type="project" value="TreeGrafter"/>
</dbReference>
<feature type="compositionally biased region" description="Basic and acidic residues" evidence="8">
    <location>
        <begin position="664"/>
        <end position="745"/>
    </location>
</feature>
<proteinExistence type="inferred from homology"/>
<feature type="compositionally biased region" description="Basic and acidic residues" evidence="8">
    <location>
        <begin position="1533"/>
        <end position="1542"/>
    </location>
</feature>
<evidence type="ECO:0000256" key="1">
    <source>
        <dbReference type="ARBA" id="ARBA00004496"/>
    </source>
</evidence>
<feature type="compositionally biased region" description="Polar residues" evidence="8">
    <location>
        <begin position="534"/>
        <end position="552"/>
    </location>
</feature>
<feature type="compositionally biased region" description="Low complexity" evidence="8">
    <location>
        <begin position="9"/>
        <end position="29"/>
    </location>
</feature>
<feature type="compositionally biased region" description="Polar residues" evidence="8">
    <location>
        <begin position="858"/>
        <end position="872"/>
    </location>
</feature>
<feature type="compositionally biased region" description="Polar residues" evidence="8">
    <location>
        <begin position="116"/>
        <end position="127"/>
    </location>
</feature>
<feature type="compositionally biased region" description="Pro residues" evidence="8">
    <location>
        <begin position="1559"/>
        <end position="1568"/>
    </location>
</feature>
<dbReference type="GO" id="GO:0003743">
    <property type="term" value="F:translation initiation factor activity"/>
    <property type="evidence" value="ECO:0007669"/>
    <property type="project" value="UniProtKB-KW"/>
</dbReference>
<dbReference type="eggNOG" id="KOG0401">
    <property type="taxonomic scope" value="Eukaryota"/>
</dbReference>
<keyword evidence="5" id="KW-0597">Phosphoprotein</keyword>
<dbReference type="SUPFAM" id="SSF101489">
    <property type="entry name" value="Eukaryotic initiation factor 4f subunit eIF4g, eIF4e-binding domain"/>
    <property type="match status" value="1"/>
</dbReference>
<dbReference type="PANTHER" id="PTHR23253">
    <property type="entry name" value="EUKARYOTIC TRANSLATION INITIATION FACTOR 4 GAMMA"/>
    <property type="match status" value="1"/>
</dbReference>
<reference evidence="10 11" key="1">
    <citation type="submission" date="2013-03" db="EMBL/GenBank/DDBJ databases">
        <title>The Genome Sequence of Capronia coronata CBS 617.96.</title>
        <authorList>
            <consortium name="The Broad Institute Genomics Platform"/>
            <person name="Cuomo C."/>
            <person name="de Hoog S."/>
            <person name="Gorbushina A."/>
            <person name="Walker B."/>
            <person name="Young S.K."/>
            <person name="Zeng Q."/>
            <person name="Gargeya S."/>
            <person name="Fitzgerald M."/>
            <person name="Haas B."/>
            <person name="Abouelleil A."/>
            <person name="Allen A.W."/>
            <person name="Alvarado L."/>
            <person name="Arachchi H.M."/>
            <person name="Berlin A.M."/>
            <person name="Chapman S.B."/>
            <person name="Gainer-Dewar J."/>
            <person name="Goldberg J."/>
            <person name="Griggs A."/>
            <person name="Gujja S."/>
            <person name="Hansen M."/>
            <person name="Howarth C."/>
            <person name="Imamovic A."/>
            <person name="Ireland A."/>
            <person name="Larimer J."/>
            <person name="McCowan C."/>
            <person name="Murphy C."/>
            <person name="Pearson M."/>
            <person name="Poon T.W."/>
            <person name="Priest M."/>
            <person name="Roberts A."/>
            <person name="Saif S."/>
            <person name="Shea T."/>
            <person name="Sisk P."/>
            <person name="Sykes S."/>
            <person name="Wortman J."/>
            <person name="Nusbaum C."/>
            <person name="Birren B."/>
        </authorList>
    </citation>
    <scope>NUCLEOTIDE SEQUENCE [LARGE SCALE GENOMIC DNA]</scope>
    <source>
        <strain evidence="10 11">CBS 617.96</strain>
    </source>
</reference>
<keyword evidence="11" id="KW-1185">Reference proteome</keyword>
<feature type="compositionally biased region" description="Low complexity" evidence="8">
    <location>
        <begin position="979"/>
        <end position="1006"/>
    </location>
</feature>
<feature type="compositionally biased region" description="Basic and acidic residues" evidence="8">
    <location>
        <begin position="621"/>
        <end position="656"/>
    </location>
</feature>
<dbReference type="FunFam" id="1.20.970.30:FF:000001">
    <property type="entry name" value="Eukaryotic translation initiation factor subunit eIF-4F, putative"/>
    <property type="match status" value="1"/>
</dbReference>
<feature type="compositionally biased region" description="Gly residues" evidence="8">
    <location>
        <begin position="242"/>
        <end position="260"/>
    </location>
</feature>
<keyword evidence="3" id="KW-0963">Cytoplasm</keyword>
<evidence type="ECO:0000256" key="3">
    <source>
        <dbReference type="ARBA" id="ARBA00022490"/>
    </source>
</evidence>
<feature type="region of interest" description="Disordered" evidence="8">
    <location>
        <begin position="1053"/>
        <end position="1115"/>
    </location>
</feature>
<protein>
    <submittedName>
        <fullName evidence="10">Translation initiation factor 4G</fullName>
    </submittedName>
</protein>
<comment type="caution">
    <text evidence="10">The sequence shown here is derived from an EMBL/GenBank/DDBJ whole genome shotgun (WGS) entry which is preliminary data.</text>
</comment>
<feature type="compositionally biased region" description="Polar residues" evidence="8">
    <location>
        <begin position="191"/>
        <end position="201"/>
    </location>
</feature>
<evidence type="ECO:0000256" key="7">
    <source>
        <dbReference type="ARBA" id="ARBA00022917"/>
    </source>
</evidence>
<feature type="region of interest" description="Disordered" evidence="8">
    <location>
        <begin position="1"/>
        <end position="282"/>
    </location>
</feature>
<comment type="similarity">
    <text evidence="2">Belongs to the eukaryotic initiation factor 4G family.</text>
</comment>
<feature type="compositionally biased region" description="Low complexity" evidence="8">
    <location>
        <begin position="164"/>
        <end position="173"/>
    </location>
</feature>
<feature type="region of interest" description="Disordered" evidence="8">
    <location>
        <begin position="571"/>
        <end position="910"/>
    </location>
</feature>
<gene>
    <name evidence="10" type="ORF">A1O1_02128</name>
</gene>
<dbReference type="SUPFAM" id="SSF48371">
    <property type="entry name" value="ARM repeat"/>
    <property type="match status" value="1"/>
</dbReference>
<dbReference type="GO" id="GO:0010494">
    <property type="term" value="C:cytoplasmic stress granule"/>
    <property type="evidence" value="ECO:0007669"/>
    <property type="project" value="UniProtKB-ARBA"/>
</dbReference>
<dbReference type="OrthoDB" id="514777at2759"/>
<feature type="compositionally biased region" description="Basic and acidic residues" evidence="8">
    <location>
        <begin position="1577"/>
        <end position="1590"/>
    </location>
</feature>
<feature type="domain" description="MIF4G" evidence="9">
    <location>
        <begin position="1159"/>
        <end position="1399"/>
    </location>
</feature>
<feature type="region of interest" description="Disordered" evidence="8">
    <location>
        <begin position="1431"/>
        <end position="1590"/>
    </location>
</feature>
<feature type="compositionally biased region" description="Polar residues" evidence="8">
    <location>
        <begin position="1478"/>
        <end position="1489"/>
    </location>
</feature>
<evidence type="ECO:0000256" key="4">
    <source>
        <dbReference type="ARBA" id="ARBA00022540"/>
    </source>
</evidence>
<name>W9YVM0_9EURO</name>
<feature type="compositionally biased region" description="Acidic residues" evidence="8">
    <location>
        <begin position="755"/>
        <end position="765"/>
    </location>
</feature>
<evidence type="ECO:0000256" key="5">
    <source>
        <dbReference type="ARBA" id="ARBA00022553"/>
    </source>
</evidence>
<dbReference type="GO" id="GO:0016281">
    <property type="term" value="C:eukaryotic translation initiation factor 4F complex"/>
    <property type="evidence" value="ECO:0007669"/>
    <property type="project" value="TreeGrafter"/>
</dbReference>
<feature type="compositionally biased region" description="Polar residues" evidence="8">
    <location>
        <begin position="153"/>
        <end position="163"/>
    </location>
</feature>
<dbReference type="EMBL" id="AMWN01000002">
    <property type="protein sequence ID" value="EXJ93735.1"/>
    <property type="molecule type" value="Genomic_DNA"/>
</dbReference>
<dbReference type="RefSeq" id="XP_007721229.1">
    <property type="nucleotide sequence ID" value="XM_007723039.1"/>
</dbReference>
<feature type="region of interest" description="Disordered" evidence="8">
    <location>
        <begin position="333"/>
        <end position="422"/>
    </location>
</feature>